<name>A0A0F9FV71_9ZZZZ</name>
<keyword evidence="1" id="KW-0812">Transmembrane</keyword>
<proteinExistence type="predicted"/>
<comment type="caution">
    <text evidence="2">The sequence shown here is derived from an EMBL/GenBank/DDBJ whole genome shotgun (WGS) entry which is preliminary data.</text>
</comment>
<sequence length="125" mass="13736">MSNKIVVAVMENKLATLVVVSVSIMVLLVVVIVTIGPDSRGSTRSSAPQRVAQDEWAVSFDCRTGYFSIGDKPTALYVSPTEYDDRVYHTIPAGDPISATGQCSYYLVEVVHRGDRGWVFKHDIN</sequence>
<feature type="transmembrane region" description="Helical" evidence="1">
    <location>
        <begin position="14"/>
        <end position="35"/>
    </location>
</feature>
<evidence type="ECO:0008006" key="3">
    <source>
        <dbReference type="Google" id="ProtNLM"/>
    </source>
</evidence>
<gene>
    <name evidence="2" type="ORF">LCGC14_1907260</name>
</gene>
<dbReference type="AlphaFoldDB" id="A0A0F9FV71"/>
<accession>A0A0F9FV71</accession>
<organism evidence="2">
    <name type="scientific">marine sediment metagenome</name>
    <dbReference type="NCBI Taxonomy" id="412755"/>
    <lineage>
        <taxon>unclassified sequences</taxon>
        <taxon>metagenomes</taxon>
        <taxon>ecological metagenomes</taxon>
    </lineage>
</organism>
<keyword evidence="1" id="KW-0472">Membrane</keyword>
<reference evidence="2" key="1">
    <citation type="journal article" date="2015" name="Nature">
        <title>Complex archaea that bridge the gap between prokaryotes and eukaryotes.</title>
        <authorList>
            <person name="Spang A."/>
            <person name="Saw J.H."/>
            <person name="Jorgensen S.L."/>
            <person name="Zaremba-Niedzwiedzka K."/>
            <person name="Martijn J."/>
            <person name="Lind A.E."/>
            <person name="van Eijk R."/>
            <person name="Schleper C."/>
            <person name="Guy L."/>
            <person name="Ettema T.J."/>
        </authorList>
    </citation>
    <scope>NUCLEOTIDE SEQUENCE</scope>
</reference>
<evidence type="ECO:0000313" key="2">
    <source>
        <dbReference type="EMBL" id="KKL90178.1"/>
    </source>
</evidence>
<keyword evidence="1" id="KW-1133">Transmembrane helix</keyword>
<protein>
    <recommendedName>
        <fullName evidence="3">SH3b domain-containing protein</fullName>
    </recommendedName>
</protein>
<evidence type="ECO:0000256" key="1">
    <source>
        <dbReference type="SAM" id="Phobius"/>
    </source>
</evidence>
<dbReference type="EMBL" id="LAZR01020080">
    <property type="protein sequence ID" value="KKL90178.1"/>
    <property type="molecule type" value="Genomic_DNA"/>
</dbReference>